<organism evidence="2 3">
    <name type="scientific">Lactococcus lactis subsp. lactis</name>
    <name type="common">Streptococcus lactis</name>
    <dbReference type="NCBI Taxonomy" id="1360"/>
    <lineage>
        <taxon>Bacteria</taxon>
        <taxon>Bacillati</taxon>
        <taxon>Bacillota</taxon>
        <taxon>Bacilli</taxon>
        <taxon>Lactobacillales</taxon>
        <taxon>Streptococcaceae</taxon>
        <taxon>Lactococcus</taxon>
    </lineage>
</organism>
<sequence length="41" mass="4538">MNKLFPKGHRVKNIDKLIFPLLVFVVAFPFSLLAGGIGLLL</sequence>
<feature type="transmembrane region" description="Helical" evidence="1">
    <location>
        <begin position="21"/>
        <end position="40"/>
    </location>
</feature>
<evidence type="ECO:0000313" key="3">
    <source>
        <dbReference type="Proteomes" id="UP000054230"/>
    </source>
</evidence>
<dbReference type="RefSeq" id="WP_255217716.1">
    <property type="nucleotide sequence ID" value="NZ_LKLP01000028.1"/>
</dbReference>
<comment type="caution">
    <text evidence="2">The sequence shown here is derived from an EMBL/GenBank/DDBJ whole genome shotgun (WGS) entry which is preliminary data.</text>
</comment>
<keyword evidence="1" id="KW-0472">Membrane</keyword>
<dbReference type="Proteomes" id="UP000054230">
    <property type="component" value="Unassembled WGS sequence"/>
</dbReference>
<name>A0A0V8DJ82_LACLL</name>
<reference evidence="3" key="1">
    <citation type="submission" date="2015-10" db="EMBL/GenBank/DDBJ databases">
        <title>Draft Genome Sequences of 11 Lactococcus lactis subspecies cremoris strains.</title>
        <authorList>
            <person name="Wels M."/>
            <person name="Backus L."/>
            <person name="Boekhorst J."/>
            <person name="Dijkstra A."/>
            <person name="Beerthuizen M."/>
            <person name="Kelly W."/>
            <person name="Siezen R."/>
            <person name="Bachmann H."/>
            <person name="Van Hijum S."/>
        </authorList>
    </citation>
    <scope>NUCLEOTIDE SEQUENCE [LARGE SCALE GENOMIC DNA]</scope>
    <source>
        <strain evidence="3">LMG8520</strain>
    </source>
</reference>
<gene>
    <name evidence="2" type="ORF">LMG8520_0553</name>
</gene>
<dbReference type="PATRIC" id="fig|1360.106.peg.1924"/>
<protein>
    <submittedName>
        <fullName evidence="2">Uncharacterized protein</fullName>
    </submittedName>
</protein>
<evidence type="ECO:0000313" key="2">
    <source>
        <dbReference type="EMBL" id="KSU13574.1"/>
    </source>
</evidence>
<keyword evidence="1" id="KW-0812">Transmembrane</keyword>
<evidence type="ECO:0000256" key="1">
    <source>
        <dbReference type="SAM" id="Phobius"/>
    </source>
</evidence>
<dbReference type="EMBL" id="LKLP01000028">
    <property type="protein sequence ID" value="KSU13574.1"/>
    <property type="molecule type" value="Genomic_DNA"/>
</dbReference>
<proteinExistence type="predicted"/>
<dbReference type="AlphaFoldDB" id="A0A0V8DJ82"/>
<keyword evidence="1" id="KW-1133">Transmembrane helix</keyword>
<accession>A0A0V8DJ82</accession>